<comment type="similarity">
    <text evidence="2">Belongs to the CBF/MAK21 family.</text>
</comment>
<feature type="domain" description="CCAAT-binding factor" evidence="8">
    <location>
        <begin position="552"/>
        <end position="705"/>
    </location>
</feature>
<evidence type="ECO:0000256" key="4">
    <source>
        <dbReference type="ARBA" id="ARBA00023242"/>
    </source>
</evidence>
<proteinExistence type="inferred from homology"/>
<feature type="compositionally biased region" description="Basic residues" evidence="7">
    <location>
        <begin position="14"/>
        <end position="27"/>
    </location>
</feature>
<dbReference type="EMBL" id="GDIQ01060701">
    <property type="protein sequence ID" value="JAN34036.1"/>
    <property type="molecule type" value="Transcribed_RNA"/>
</dbReference>
<evidence type="ECO:0000256" key="5">
    <source>
        <dbReference type="ARBA" id="ARBA00032701"/>
    </source>
</evidence>
<dbReference type="KEGG" id="dmk:116917403"/>
<reference evidence="10" key="1">
    <citation type="submission" date="2015-10" db="EMBL/GenBank/DDBJ databases">
        <title>EvidentialGene: Evidence-directed Construction of Complete mRNA Transcriptomes without Genomes.</title>
        <authorList>
            <person name="Gilbert D.G."/>
        </authorList>
    </citation>
    <scope>NUCLEOTIDE SEQUENCE</scope>
</reference>
<dbReference type="Proteomes" id="UP001234178">
    <property type="component" value="Unassembled WGS sequence"/>
</dbReference>
<dbReference type="InterPro" id="IPR005612">
    <property type="entry name" value="CCAAT-binding_factor"/>
</dbReference>
<dbReference type="InterPro" id="IPR016024">
    <property type="entry name" value="ARM-type_fold"/>
</dbReference>
<dbReference type="GO" id="GO:0003682">
    <property type="term" value="F:chromatin binding"/>
    <property type="evidence" value="ECO:0007669"/>
    <property type="project" value="TreeGrafter"/>
</dbReference>
<gene>
    <name evidence="11" type="ORF">OUZ56_002498</name>
</gene>
<keyword evidence="4" id="KW-0539">Nucleus</keyword>
<sequence length="804" mass="92064">MAKKGAKKTMVVSKTKRASHMKHKKTYKAGARVHQPVVKTKIRPGDRTQPNNSRLNPNSNKNATTSIPGISKKKKMNNTKPIVKNQVVIYDDIDADEMMDMMDEEDVNFFKNKASKKEQSGNLPKKRKLEEKQGDNVEEEYNEELFNKELTKKETRHLLPIKTKQGIVEQSVEVDYQTSDEEEDEENEDAEKEEAPKSMAEMYVQRKQKLEDLKALIGSSSSNILENPDERMEHISAVLKLYNTLTPDIFITGFKLVSASLVELFKDLAPGFEIKSTSKPGERLKKVTREVYGNEARLLKYYQMFLKKLEDTLAPLKEMKKNPKNLEERTKRVAFFALKCLSDLLVAMPHFNFSKNIVHALIPFTAHKMDEVRLLVCSAFKKLFKDDKKGEISLHAVRQVNHLIKNKRHHQIPPDCLDILIALRIKDVNLDKEREEEINRYKTLTRKEKLLIMSKNERRRRKKIERLEKEIVVARAEHSKGSKSKYQTETVKLVFTIYFRILKMAPKSGLMGVVLQGLAKFAHTINVDFFTDLVEVFNNLIANDQLDYRQCLYAIQVVLIMLSGQGEALNIDPIHFYSHLYKVLFHITAGPSNSDMPIALDCLENMLIKRRKKVSIHRVLAFTKRVATLALQVQHNSSISLLSLVRILMMTHKQTDMLLDLDTSSGSGTFLAELEEPEHCNAGSTALWELHSLVRHYHPIVNKYARHILLKNPTTGNGTLSMELTRKTPLELHKQYDPSLLAFQPAVPGPSSTPINLKKLCAEEFHNSELEALISKVLQTDHMKLWEKDIASEQLALVTNGVQS</sequence>
<dbReference type="AlphaFoldDB" id="A0A0N8AZR5"/>
<dbReference type="OrthoDB" id="10263597at2759"/>
<dbReference type="Pfam" id="PF07540">
    <property type="entry name" value="NOC3p"/>
    <property type="match status" value="1"/>
</dbReference>
<evidence type="ECO:0000256" key="7">
    <source>
        <dbReference type="SAM" id="MobiDB-lite"/>
    </source>
</evidence>
<dbReference type="Pfam" id="PF03914">
    <property type="entry name" value="CBF"/>
    <property type="match status" value="1"/>
</dbReference>
<feature type="region of interest" description="Disordered" evidence="7">
    <location>
        <begin position="1"/>
        <end position="78"/>
    </location>
</feature>
<dbReference type="InterPro" id="IPR016903">
    <property type="entry name" value="Nucleolar_cplx-assoc_3"/>
</dbReference>
<dbReference type="GO" id="GO:0006270">
    <property type="term" value="P:DNA replication initiation"/>
    <property type="evidence" value="ECO:0007669"/>
    <property type="project" value="TreeGrafter"/>
</dbReference>
<evidence type="ECO:0000256" key="2">
    <source>
        <dbReference type="ARBA" id="ARBA00007797"/>
    </source>
</evidence>
<feature type="compositionally biased region" description="Low complexity" evidence="7">
    <location>
        <begin position="50"/>
        <end position="62"/>
    </location>
</feature>
<organism evidence="10">
    <name type="scientific">Daphnia magna</name>
    <dbReference type="NCBI Taxonomy" id="35525"/>
    <lineage>
        <taxon>Eukaryota</taxon>
        <taxon>Metazoa</taxon>
        <taxon>Ecdysozoa</taxon>
        <taxon>Arthropoda</taxon>
        <taxon>Crustacea</taxon>
        <taxon>Branchiopoda</taxon>
        <taxon>Diplostraca</taxon>
        <taxon>Cladocera</taxon>
        <taxon>Anomopoda</taxon>
        <taxon>Daphniidae</taxon>
        <taxon>Daphnia</taxon>
    </lineage>
</organism>
<evidence type="ECO:0000313" key="10">
    <source>
        <dbReference type="EMBL" id="JAN34036.1"/>
    </source>
</evidence>
<accession>A0A0N8AZR5</accession>
<evidence type="ECO:0000256" key="3">
    <source>
        <dbReference type="ARBA" id="ARBA00023054"/>
    </source>
</evidence>
<keyword evidence="12" id="KW-1185">Reference proteome</keyword>
<dbReference type="PANTHER" id="PTHR14428">
    <property type="entry name" value="NUCLEOLAR COMPLEX PROTEIN 3"/>
    <property type="match status" value="1"/>
</dbReference>
<protein>
    <recommendedName>
        <fullName evidence="6">NOC3-like protein</fullName>
    </recommendedName>
    <alternativeName>
        <fullName evidence="5">Nucleolar complex-associated protein 3-like protein</fullName>
    </alternativeName>
</protein>
<comment type="subcellular location">
    <subcellularLocation>
        <location evidence="1">Nucleus</location>
        <location evidence="1">Nucleolus</location>
    </subcellularLocation>
</comment>
<evidence type="ECO:0000313" key="12">
    <source>
        <dbReference type="Proteomes" id="UP001234178"/>
    </source>
</evidence>
<dbReference type="SUPFAM" id="SSF48371">
    <property type="entry name" value="ARM repeat"/>
    <property type="match status" value="1"/>
</dbReference>
<name>A0A0N8AZR5_9CRUS</name>
<dbReference type="CTD" id="40870"/>
<evidence type="ECO:0000259" key="8">
    <source>
        <dbReference type="Pfam" id="PF03914"/>
    </source>
</evidence>
<dbReference type="PANTHER" id="PTHR14428:SF5">
    <property type="entry name" value="NUCLEOLAR COMPLEX PROTEIN 3 HOMOLOG"/>
    <property type="match status" value="1"/>
</dbReference>
<keyword evidence="3" id="KW-0175">Coiled coil</keyword>
<evidence type="ECO:0000256" key="6">
    <source>
        <dbReference type="ARBA" id="ARBA00032937"/>
    </source>
</evidence>
<reference evidence="11 12" key="2">
    <citation type="journal article" date="2023" name="Nucleic Acids Res.">
        <title>The hologenome of Daphnia magna reveals possible DNA methylation and microbiome-mediated evolution of the host genome.</title>
        <authorList>
            <person name="Chaturvedi A."/>
            <person name="Li X."/>
            <person name="Dhandapani V."/>
            <person name="Marshall H."/>
            <person name="Kissane S."/>
            <person name="Cuenca-Cambronero M."/>
            <person name="Asole G."/>
            <person name="Calvet F."/>
            <person name="Ruiz-Romero M."/>
            <person name="Marangio P."/>
            <person name="Guigo R."/>
            <person name="Rago D."/>
            <person name="Mirbahai L."/>
            <person name="Eastwood N."/>
            <person name="Colbourne J.K."/>
            <person name="Zhou J."/>
            <person name="Mallon E."/>
            <person name="Orsini L."/>
        </authorList>
    </citation>
    <scope>NUCLEOTIDE SEQUENCE [LARGE SCALE GENOMIC DNA]</scope>
    <source>
        <strain evidence="11">LRV0_1</strain>
    </source>
</reference>
<evidence type="ECO:0000256" key="1">
    <source>
        <dbReference type="ARBA" id="ARBA00004604"/>
    </source>
</evidence>
<feature type="region of interest" description="Disordered" evidence="7">
    <location>
        <begin position="112"/>
        <end position="137"/>
    </location>
</feature>
<feature type="compositionally biased region" description="Acidic residues" evidence="7">
    <location>
        <begin position="178"/>
        <end position="192"/>
    </location>
</feature>
<evidence type="ECO:0000259" key="9">
    <source>
        <dbReference type="Pfam" id="PF07540"/>
    </source>
</evidence>
<dbReference type="EMBL" id="JAOYFB010000036">
    <property type="protein sequence ID" value="KAK4020532.1"/>
    <property type="molecule type" value="Genomic_DNA"/>
</dbReference>
<dbReference type="InterPro" id="IPR011501">
    <property type="entry name" value="Noc3_N"/>
</dbReference>
<feature type="region of interest" description="Disordered" evidence="7">
    <location>
        <begin position="170"/>
        <end position="197"/>
    </location>
</feature>
<dbReference type="GO" id="GO:0005730">
    <property type="term" value="C:nucleolus"/>
    <property type="evidence" value="ECO:0007669"/>
    <property type="project" value="UniProtKB-SubCell"/>
</dbReference>
<feature type="domain" description="Nucleolar complex-associated protein 3 N-terminal" evidence="9">
    <location>
        <begin position="213"/>
        <end position="305"/>
    </location>
</feature>
<evidence type="ECO:0000313" key="11">
    <source>
        <dbReference type="EMBL" id="KAK4020532.1"/>
    </source>
</evidence>